<evidence type="ECO:0000256" key="1">
    <source>
        <dbReference type="SAM" id="MobiDB-lite"/>
    </source>
</evidence>
<evidence type="ECO:0000259" key="2">
    <source>
        <dbReference type="PROSITE" id="PS50003"/>
    </source>
</evidence>
<dbReference type="PANTHER" id="PTHR10663">
    <property type="entry name" value="GUANYL-NUCLEOTIDE EXCHANGE FACTOR"/>
    <property type="match status" value="1"/>
</dbReference>
<evidence type="ECO:0000259" key="3">
    <source>
        <dbReference type="PROSITE" id="PS50190"/>
    </source>
</evidence>
<dbReference type="OrthoDB" id="430364at2759"/>
<feature type="domain" description="PH" evidence="2">
    <location>
        <begin position="542"/>
        <end position="667"/>
    </location>
</feature>
<dbReference type="SMART" id="SM00222">
    <property type="entry name" value="Sec7"/>
    <property type="match status" value="1"/>
</dbReference>
<feature type="non-terminal residue" evidence="4">
    <location>
        <position position="1"/>
    </location>
</feature>
<dbReference type="Gene3D" id="2.30.29.30">
    <property type="entry name" value="Pleckstrin-homology domain (PH domain)/Phosphotyrosine-binding domain (PTB)"/>
    <property type="match status" value="1"/>
</dbReference>
<feature type="region of interest" description="Disordered" evidence="1">
    <location>
        <begin position="15"/>
        <end position="36"/>
    </location>
</feature>
<evidence type="ECO:0000313" key="4">
    <source>
        <dbReference type="EMBL" id="CAG8503490.1"/>
    </source>
</evidence>
<organism evidence="4 5">
    <name type="scientific">Racocetra fulgida</name>
    <dbReference type="NCBI Taxonomy" id="60492"/>
    <lineage>
        <taxon>Eukaryota</taxon>
        <taxon>Fungi</taxon>
        <taxon>Fungi incertae sedis</taxon>
        <taxon>Mucoromycota</taxon>
        <taxon>Glomeromycotina</taxon>
        <taxon>Glomeromycetes</taxon>
        <taxon>Diversisporales</taxon>
        <taxon>Gigasporaceae</taxon>
        <taxon>Racocetra</taxon>
    </lineage>
</organism>
<dbReference type="SMART" id="SM00233">
    <property type="entry name" value="PH"/>
    <property type="match status" value="1"/>
</dbReference>
<dbReference type="InterPro" id="IPR023394">
    <property type="entry name" value="Sec7_C_sf"/>
</dbReference>
<dbReference type="EMBL" id="CAJVPZ010001958">
    <property type="protein sequence ID" value="CAG8503490.1"/>
    <property type="molecule type" value="Genomic_DNA"/>
</dbReference>
<dbReference type="InterPro" id="IPR000904">
    <property type="entry name" value="Sec7_dom"/>
</dbReference>
<feature type="region of interest" description="Disordered" evidence="1">
    <location>
        <begin position="439"/>
        <end position="464"/>
    </location>
</feature>
<dbReference type="InterPro" id="IPR041681">
    <property type="entry name" value="PH_9"/>
</dbReference>
<comment type="caution">
    <text evidence="4">The sequence shown here is derived from an EMBL/GenBank/DDBJ whole genome shotgun (WGS) entry which is preliminary data.</text>
</comment>
<dbReference type="AlphaFoldDB" id="A0A9N8ZQ54"/>
<accession>A0A9N8ZQ54</accession>
<sequence>MQYIAFESVRKSTSAKSAITPQPQNDFPSARTTTTTTTKIPTSLNVPKQDQIIDETKPLSPTTPTEGATVTKTTTTTTVTTVTTTTVSSKSPNNNPDIGNPNINPLESDKRNSSVFEDVCNTRNVCNSSTLQPMATSSFKDPMKGNYNMYDSRPLINIVPAKSSSVYDVKKSINDDILGPPIINILPTKSSLPVNINQSNHDESSISAPHILSNSSSSNVPIVVSSTKPPVSSLLENKFRHNRSSTIVNTNSFSKPKNSVIGNSVSAIDGEDTTCTKQPRKRQLKRMGSAPTLNIPFMPVTKNLNKISLTKSMTNLNGLEANSDSETPKQYLERMMYKTQQIDRVIEAFAKRYHESNPDLFPSADTPYILAFSLLMLHTDAYNKSVRRKMTKEEFVKNTRIDGVNPEILEILYDNITFAQFIYAQDDTDVNGQTMLESPTQHRQMKFFSSKERRKSTRPKNDPYWKIPTEFKPKIKDIIPTENPYSYMGTLPALDIADLHRAFSAPHTIRITGVQNRRKSHAFKNTSGSLQSTNEDGTFLLKITKSGKLGRKVDLIDGKKKTGFIRSWRIYGVILSGSQLMFFKDEAGFNAQMKKLKNSEKESAKLPVLKPDVILMTADSVAVYDKNYEKYKNVFRLVCPKGHQYLFQAESEAEMNDWISKINYAATFKTAGLKMRNLRNPYVGQQRRGASSGGLRFGIGMFGHSHDAAAKESQGRVNLVRAKIDELQGKISALTSQLQTDIRFRNNLFLMIPYKASTRDRILQVATSVASRLKHTCLEL</sequence>
<protein>
    <submittedName>
        <fullName evidence="4">13780_t:CDS:1</fullName>
    </submittedName>
</protein>
<dbReference type="PROSITE" id="PS50190">
    <property type="entry name" value="SEC7"/>
    <property type="match status" value="1"/>
</dbReference>
<dbReference type="Pfam" id="PF15410">
    <property type="entry name" value="PH_9"/>
    <property type="match status" value="1"/>
</dbReference>
<name>A0A9N8ZQ54_9GLOM</name>
<feature type="compositionally biased region" description="Polar residues" evidence="1">
    <location>
        <begin position="15"/>
        <end position="31"/>
    </location>
</feature>
<feature type="non-terminal residue" evidence="4">
    <location>
        <position position="780"/>
    </location>
</feature>
<dbReference type="InterPro" id="IPR001849">
    <property type="entry name" value="PH_domain"/>
</dbReference>
<dbReference type="GO" id="GO:0005085">
    <property type="term" value="F:guanyl-nucleotide exchange factor activity"/>
    <property type="evidence" value="ECO:0007669"/>
    <property type="project" value="InterPro"/>
</dbReference>
<dbReference type="Gene3D" id="1.10.1000.11">
    <property type="entry name" value="Arf Nucleotide-binding Site Opener,domain 2"/>
    <property type="match status" value="1"/>
</dbReference>
<dbReference type="SUPFAM" id="SSF48425">
    <property type="entry name" value="Sec7 domain"/>
    <property type="match status" value="1"/>
</dbReference>
<dbReference type="GO" id="GO:0032012">
    <property type="term" value="P:regulation of ARF protein signal transduction"/>
    <property type="evidence" value="ECO:0007669"/>
    <property type="project" value="InterPro"/>
</dbReference>
<dbReference type="InterPro" id="IPR011993">
    <property type="entry name" value="PH-like_dom_sf"/>
</dbReference>
<dbReference type="Proteomes" id="UP000789396">
    <property type="component" value="Unassembled WGS sequence"/>
</dbReference>
<dbReference type="PROSITE" id="PS50003">
    <property type="entry name" value="PH_DOMAIN"/>
    <property type="match status" value="1"/>
</dbReference>
<feature type="domain" description="SEC7" evidence="3">
    <location>
        <begin position="329"/>
        <end position="419"/>
    </location>
</feature>
<reference evidence="4" key="1">
    <citation type="submission" date="2021-06" db="EMBL/GenBank/DDBJ databases">
        <authorList>
            <person name="Kallberg Y."/>
            <person name="Tangrot J."/>
            <person name="Rosling A."/>
        </authorList>
    </citation>
    <scope>NUCLEOTIDE SEQUENCE</scope>
    <source>
        <strain evidence="4">IN212</strain>
    </source>
</reference>
<dbReference type="PANTHER" id="PTHR10663:SF405">
    <property type="entry name" value="ARF GUANINE NUCLEOTIDE EXCHANGE FACTOR SYT1"/>
    <property type="match status" value="1"/>
</dbReference>
<evidence type="ECO:0000313" key="5">
    <source>
        <dbReference type="Proteomes" id="UP000789396"/>
    </source>
</evidence>
<dbReference type="InterPro" id="IPR035999">
    <property type="entry name" value="Sec7_dom_sf"/>
</dbReference>
<gene>
    <name evidence="4" type="ORF">RFULGI_LOCUS2548</name>
</gene>
<dbReference type="Pfam" id="PF01369">
    <property type="entry name" value="Sec7"/>
    <property type="match status" value="1"/>
</dbReference>
<feature type="region of interest" description="Disordered" evidence="1">
    <location>
        <begin position="82"/>
        <end position="103"/>
    </location>
</feature>
<keyword evidence="5" id="KW-1185">Reference proteome</keyword>
<proteinExistence type="predicted"/>
<dbReference type="SUPFAM" id="SSF50729">
    <property type="entry name" value="PH domain-like"/>
    <property type="match status" value="1"/>
</dbReference>